<reference evidence="2" key="1">
    <citation type="journal article" date="2023" name="Antibiotics">
        <title>Prevalence and Molecular Characterization of Methicillin-Resistant Staphylococci (MRS) and Mammaliicocci (MRM) in Dromedary Camels from Algeria: First Detection of SCCmec-mecC Hybrid in Methicillin-Resistant Mammaliicoccus lentus.</title>
        <authorList>
            <person name="Belhout C."/>
            <person name="Boyen F."/>
            <person name="Vereecke N."/>
            <person name="Theuns S."/>
            <person name="Taibi N."/>
            <person name="Stegger M."/>
            <person name="de la Fe-Rodriguez P.Y."/>
            <person name="Bouayad L."/>
            <person name="Elgroud R."/>
            <person name="Butaye P."/>
        </authorList>
    </citation>
    <scope>NUCLEOTIDE SEQUENCE</scope>
    <source>
        <strain evidence="2">7048</strain>
    </source>
</reference>
<proteinExistence type="predicted"/>
<dbReference type="Proteomes" id="UP001223261">
    <property type="component" value="Chromosome"/>
</dbReference>
<sequence>MLNVVCDLIDDYGLANIRELRRFIKSHGEKHNLPTMHVINKVLRSHTGLIRLYFE</sequence>
<dbReference type="AlphaFoldDB" id="A0AAX3WAE8"/>
<dbReference type="EMBL" id="CP118848">
    <property type="protein sequence ID" value="WHI61574.1"/>
    <property type="molecule type" value="Genomic_DNA"/>
</dbReference>
<dbReference type="Gene3D" id="1.10.10.1480">
    <property type="entry name" value="Plasmid replication protein"/>
    <property type="match status" value="1"/>
</dbReference>
<dbReference type="Pfam" id="PF21861">
    <property type="entry name" value="RepB_C"/>
    <property type="match status" value="1"/>
</dbReference>
<gene>
    <name evidence="2" type="ORF">PYH69_14160</name>
</gene>
<evidence type="ECO:0000313" key="3">
    <source>
        <dbReference type="Proteomes" id="UP001223261"/>
    </source>
</evidence>
<evidence type="ECO:0000313" key="2">
    <source>
        <dbReference type="EMBL" id="WHI61574.1"/>
    </source>
</evidence>
<feature type="domain" description="Replication protein RepB C-terminal" evidence="1">
    <location>
        <begin position="1"/>
        <end position="43"/>
    </location>
</feature>
<accession>A0AAX3WAE8</accession>
<dbReference type="InterPro" id="IPR041919">
    <property type="entry name" value="Plasmid_rep_C_sf"/>
</dbReference>
<organism evidence="2 3">
    <name type="scientific">Mammaliicoccus lentus</name>
    <name type="common">Staphylococcus lentus</name>
    <dbReference type="NCBI Taxonomy" id="42858"/>
    <lineage>
        <taxon>Bacteria</taxon>
        <taxon>Bacillati</taxon>
        <taxon>Bacillota</taxon>
        <taxon>Bacilli</taxon>
        <taxon>Bacillales</taxon>
        <taxon>Staphylococcaceae</taxon>
        <taxon>Mammaliicoccus</taxon>
    </lineage>
</organism>
<evidence type="ECO:0000259" key="1">
    <source>
        <dbReference type="Pfam" id="PF21861"/>
    </source>
</evidence>
<dbReference type="InterPro" id="IPR053923">
    <property type="entry name" value="RepB_C"/>
</dbReference>
<protein>
    <recommendedName>
        <fullName evidence="1">Replication protein RepB C-terminal domain-containing protein</fullName>
    </recommendedName>
</protein>
<name>A0AAX3WAE8_MAMLE</name>